<feature type="compositionally biased region" description="Low complexity" evidence="1">
    <location>
        <begin position="572"/>
        <end position="584"/>
    </location>
</feature>
<feature type="compositionally biased region" description="Basic and acidic residues" evidence="1">
    <location>
        <begin position="365"/>
        <end position="385"/>
    </location>
</feature>
<feature type="compositionally biased region" description="Acidic residues" evidence="1">
    <location>
        <begin position="871"/>
        <end position="892"/>
    </location>
</feature>
<reference evidence="2" key="1">
    <citation type="journal article" date="2021" name="Genome Biol. Evol.">
        <title>The assembled and annotated genome of the fairy-ring fungus Marasmius oreades.</title>
        <authorList>
            <person name="Hiltunen M."/>
            <person name="Ament-Velasquez S.L."/>
            <person name="Johannesson H."/>
        </authorList>
    </citation>
    <scope>NUCLEOTIDE SEQUENCE</scope>
    <source>
        <strain evidence="2">03SP1</strain>
    </source>
</reference>
<comment type="caution">
    <text evidence="2">The sequence shown here is derived from an EMBL/GenBank/DDBJ whole genome shotgun (WGS) entry which is preliminary data.</text>
</comment>
<feature type="region of interest" description="Disordered" evidence="1">
    <location>
        <begin position="845"/>
        <end position="892"/>
    </location>
</feature>
<feature type="region of interest" description="Disordered" evidence="1">
    <location>
        <begin position="226"/>
        <end position="336"/>
    </location>
</feature>
<evidence type="ECO:0000313" key="3">
    <source>
        <dbReference type="Proteomes" id="UP001049176"/>
    </source>
</evidence>
<feature type="compositionally biased region" description="Polar residues" evidence="1">
    <location>
        <begin position="443"/>
        <end position="466"/>
    </location>
</feature>
<dbReference type="EMBL" id="CM032185">
    <property type="protein sequence ID" value="KAG7092622.1"/>
    <property type="molecule type" value="Genomic_DNA"/>
</dbReference>
<keyword evidence="3" id="KW-1185">Reference proteome</keyword>
<evidence type="ECO:0000313" key="2">
    <source>
        <dbReference type="EMBL" id="KAG7092622.1"/>
    </source>
</evidence>
<feature type="compositionally biased region" description="Basic and acidic residues" evidence="1">
    <location>
        <begin position="857"/>
        <end position="866"/>
    </location>
</feature>
<organism evidence="2 3">
    <name type="scientific">Marasmius oreades</name>
    <name type="common">fairy-ring Marasmius</name>
    <dbReference type="NCBI Taxonomy" id="181124"/>
    <lineage>
        <taxon>Eukaryota</taxon>
        <taxon>Fungi</taxon>
        <taxon>Dikarya</taxon>
        <taxon>Basidiomycota</taxon>
        <taxon>Agaricomycotina</taxon>
        <taxon>Agaricomycetes</taxon>
        <taxon>Agaricomycetidae</taxon>
        <taxon>Agaricales</taxon>
        <taxon>Marasmiineae</taxon>
        <taxon>Marasmiaceae</taxon>
        <taxon>Marasmius</taxon>
    </lineage>
</organism>
<proteinExistence type="predicted"/>
<feature type="compositionally biased region" description="Basic residues" evidence="1">
    <location>
        <begin position="684"/>
        <end position="697"/>
    </location>
</feature>
<feature type="region of interest" description="Disordered" evidence="1">
    <location>
        <begin position="605"/>
        <end position="644"/>
    </location>
</feature>
<dbReference type="KEGG" id="more:E1B28_008965"/>
<feature type="compositionally biased region" description="Polar residues" evidence="1">
    <location>
        <begin position="243"/>
        <end position="255"/>
    </location>
</feature>
<feature type="compositionally biased region" description="Low complexity" evidence="1">
    <location>
        <begin position="525"/>
        <end position="553"/>
    </location>
</feature>
<feature type="region of interest" description="Disordered" evidence="1">
    <location>
        <begin position="361"/>
        <end position="475"/>
    </location>
</feature>
<dbReference type="OrthoDB" id="2143914at2759"/>
<accession>A0A9P7RZM0</accession>
<feature type="compositionally biased region" description="Polar residues" evidence="1">
    <location>
        <begin position="263"/>
        <end position="294"/>
    </location>
</feature>
<sequence length="892" mass="95605">MSPSPTPPGPSDSHNFETQLNFASLERSESPEPLQVDELARYRARIEEMGITSGDNSMLTPREKELSAMLLRLIEAPKPDSSQLVQQATLIADLKAQQDFLTQRIADERARMESERDGWERAVEALIFQHQRSGKNVYYSRQDELERQCVALQQDNRELRDREQETHARLSCLEGELYRLKPLLVMNPQVAYTTLTATSAYMSTLPYPSATGAVALKENRDKMIKKKKREKEAKELKVPPPVSLNTDHSSRNDFTGGSGTGDTPGNQQQAAGSSKLSIPQSGLLQDTQRSSAPSIYQHLLRKPQSQNQAESSNSAASTPKPKPRSKSPKRYSSIASDARSEHYLLAARKIGHERAGIVTGLVNAKSERDQERHKQTKEEMERERQAAGFTGYYRNVSGASNTTKNAKKGKGKAQATSDFPSKPATATTTHLLPVSPHYPTPTTPGSAAVTNNTTSPRTPKRGTTGSIPGVQLFQHPGSPNGAAYMFVPNPGLIGYPHLHPHMQTPPGAVRVPMITSPLAAASSSTVASAKPAAQPSSATQGSRQAGQQGSQSRKNVDRNHASASSIADAINQSTEPSSSSLSVTPPQPKTPLASLLSAAQSMIEDGARGGGKSGKRKNSTQFGSPTSKRRKTNPIHASAGNVRNLGKVRSALDVLADQAAAFSQDDQPRSQQTGETESKDKARTVTRRSFRSNKGKRKEALVDTPAPRMISPAGTISRRGSTPRMIVATDGQRNAESTSQSACGSLLPPLVITTSNSVASVPPIVTTSVVSPPVENGEVSPDSGCVRDMVIPQADDGSSDKEGETTKARASIPTAIDTPSSSFAPVVPMTTTCSPKVSATQHRAMVDHGQTLIANKPARDREKRSLPTDAGDVDSDADGDADPDVDIDSSIV</sequence>
<gene>
    <name evidence="2" type="ORF">E1B28_008965</name>
</gene>
<feature type="region of interest" description="Disordered" evidence="1">
    <location>
        <begin position="525"/>
        <end position="592"/>
    </location>
</feature>
<dbReference type="RefSeq" id="XP_043009092.1">
    <property type="nucleotide sequence ID" value="XM_043153807.1"/>
</dbReference>
<feature type="compositionally biased region" description="Low complexity" evidence="1">
    <location>
        <begin position="304"/>
        <end position="319"/>
    </location>
</feature>
<evidence type="ECO:0000256" key="1">
    <source>
        <dbReference type="SAM" id="MobiDB-lite"/>
    </source>
</evidence>
<dbReference type="AlphaFoldDB" id="A0A9P7RZM0"/>
<protein>
    <submittedName>
        <fullName evidence="2">Uncharacterized protein</fullName>
    </submittedName>
</protein>
<feature type="region of interest" description="Disordered" evidence="1">
    <location>
        <begin position="660"/>
        <end position="719"/>
    </location>
</feature>
<name>A0A9P7RZM0_9AGAR</name>
<dbReference type="Proteomes" id="UP001049176">
    <property type="component" value="Chromosome 5"/>
</dbReference>
<dbReference type="GeneID" id="66078041"/>
<feature type="compositionally biased region" description="Polar residues" evidence="1">
    <location>
        <begin position="414"/>
        <end position="430"/>
    </location>
</feature>